<sequence length="395" mass="46091">TNMYSYEENVDPVDKYQRSVRERANASLHELEDVLLGTSSGRGRVETSRAKVQLQATVNPRTLKWYEDNARPQKYKHAVSKLSAMLGQDSHIPQSLRQADSSVPSLEEAAAVVQAQTGYCQQLEAENRYIKDELANLRAKLSEIIEENKRLHEELKTSILQEIVGENLHLAKLAKESIERSRNEDLKAMTKRAQMREEELNSYIEDIGDKHERSTQEMDVMLKKQNRLMIKLRDECKRQAGQIEKVTKKNRNESGQLRKENEELRLRLQRALIRLEDLDNQSDQHGRVHEKMKERLKKMDDYAQEQGQQILDLLSQQSALLRDRLLLSREVEFLRKEITKFTEADLEKFFSSNKTLVDDIIKSVNTEEMENKYKQKSVIFSDNKTDEDREDLVDT</sequence>
<dbReference type="GO" id="GO:0001764">
    <property type="term" value="P:neuron migration"/>
    <property type="evidence" value="ECO:0007669"/>
    <property type="project" value="TreeGrafter"/>
</dbReference>
<evidence type="ECO:0000313" key="3">
    <source>
        <dbReference type="Proteomes" id="UP000005408"/>
    </source>
</evidence>
<evidence type="ECO:0000256" key="1">
    <source>
        <dbReference type="SAM" id="Coils"/>
    </source>
</evidence>
<dbReference type="GO" id="GO:0005814">
    <property type="term" value="C:centriole"/>
    <property type="evidence" value="ECO:0007669"/>
    <property type="project" value="TreeGrafter"/>
</dbReference>
<dbReference type="Proteomes" id="UP000005408">
    <property type="component" value="Unassembled WGS sequence"/>
</dbReference>
<evidence type="ECO:0000313" key="2">
    <source>
        <dbReference type="EnsemblMetazoa" id="G13243.4:cds"/>
    </source>
</evidence>
<dbReference type="InterPro" id="IPR031887">
    <property type="entry name" value="SDCCAG8"/>
</dbReference>
<accession>A0A8W8I9W6</accession>
<dbReference type="GO" id="GO:0007098">
    <property type="term" value="P:centrosome cycle"/>
    <property type="evidence" value="ECO:0007669"/>
    <property type="project" value="InterPro"/>
</dbReference>
<keyword evidence="3" id="KW-1185">Reference proteome</keyword>
<dbReference type="Pfam" id="PF15964">
    <property type="entry name" value="CCCAP"/>
    <property type="match status" value="2"/>
</dbReference>
<dbReference type="PANTHER" id="PTHR34343:SF1">
    <property type="entry name" value="SEROLOGICALLY DEFINED COLON CANCER ANTIGEN 8"/>
    <property type="match status" value="1"/>
</dbReference>
<feature type="coiled-coil region" evidence="1">
    <location>
        <begin position="243"/>
        <end position="281"/>
    </location>
</feature>
<dbReference type="PANTHER" id="PTHR34343">
    <property type="entry name" value="SEROLOGICALLY DEFINED COLON CANCER ANTIGEN 8"/>
    <property type="match status" value="1"/>
</dbReference>
<dbReference type="AlphaFoldDB" id="A0A8W8I9W6"/>
<dbReference type="GO" id="GO:0005813">
    <property type="term" value="C:centrosome"/>
    <property type="evidence" value="ECO:0007669"/>
    <property type="project" value="InterPro"/>
</dbReference>
<dbReference type="GO" id="GO:0030010">
    <property type="term" value="P:establishment of cell polarity"/>
    <property type="evidence" value="ECO:0007669"/>
    <property type="project" value="TreeGrafter"/>
</dbReference>
<organism evidence="2 3">
    <name type="scientific">Magallana gigas</name>
    <name type="common">Pacific oyster</name>
    <name type="synonym">Crassostrea gigas</name>
    <dbReference type="NCBI Taxonomy" id="29159"/>
    <lineage>
        <taxon>Eukaryota</taxon>
        <taxon>Metazoa</taxon>
        <taxon>Spiralia</taxon>
        <taxon>Lophotrochozoa</taxon>
        <taxon>Mollusca</taxon>
        <taxon>Bivalvia</taxon>
        <taxon>Autobranchia</taxon>
        <taxon>Pteriomorphia</taxon>
        <taxon>Ostreida</taxon>
        <taxon>Ostreoidea</taxon>
        <taxon>Ostreidae</taxon>
        <taxon>Magallana</taxon>
    </lineage>
</organism>
<feature type="coiled-coil region" evidence="1">
    <location>
        <begin position="120"/>
        <end position="154"/>
    </location>
</feature>
<dbReference type="EnsemblMetazoa" id="G13243.4">
    <property type="protein sequence ID" value="G13243.4:cds"/>
    <property type="gene ID" value="G13243"/>
</dbReference>
<proteinExistence type="predicted"/>
<protein>
    <submittedName>
        <fullName evidence="2">Uncharacterized protein</fullName>
    </submittedName>
</protein>
<reference evidence="2" key="1">
    <citation type="submission" date="2022-08" db="UniProtKB">
        <authorList>
            <consortium name="EnsemblMetazoa"/>
        </authorList>
    </citation>
    <scope>IDENTIFICATION</scope>
    <source>
        <strain evidence="2">05x7-T-G4-1.051#20</strain>
    </source>
</reference>
<keyword evidence="1" id="KW-0175">Coiled coil</keyword>
<dbReference type="GO" id="GO:0035148">
    <property type="term" value="P:tube formation"/>
    <property type="evidence" value="ECO:0007669"/>
    <property type="project" value="TreeGrafter"/>
</dbReference>
<name>A0A8W8I9W6_MAGGI</name>